<evidence type="ECO:0000313" key="2">
    <source>
        <dbReference type="Proteomes" id="UP000762676"/>
    </source>
</evidence>
<dbReference type="Proteomes" id="UP000762676">
    <property type="component" value="Unassembled WGS sequence"/>
</dbReference>
<protein>
    <submittedName>
        <fullName evidence="1">Rho-related GTP-binding protein RhoF</fullName>
    </submittedName>
</protein>
<reference evidence="1 2" key="1">
    <citation type="journal article" date="2021" name="Elife">
        <title>Chloroplast acquisition without the gene transfer in kleptoplastic sea slugs, Plakobranchus ocellatus.</title>
        <authorList>
            <person name="Maeda T."/>
            <person name="Takahashi S."/>
            <person name="Yoshida T."/>
            <person name="Shimamura S."/>
            <person name="Takaki Y."/>
            <person name="Nagai Y."/>
            <person name="Toyoda A."/>
            <person name="Suzuki Y."/>
            <person name="Arimoto A."/>
            <person name="Ishii H."/>
            <person name="Satoh N."/>
            <person name="Nishiyama T."/>
            <person name="Hasebe M."/>
            <person name="Maruyama T."/>
            <person name="Minagawa J."/>
            <person name="Obokata J."/>
            <person name="Shigenobu S."/>
        </authorList>
    </citation>
    <scope>NUCLEOTIDE SEQUENCE [LARGE SCALE GENOMIC DNA]</scope>
</reference>
<dbReference type="AlphaFoldDB" id="A0AAV4GCW4"/>
<organism evidence="1 2">
    <name type="scientific">Elysia marginata</name>
    <dbReference type="NCBI Taxonomy" id="1093978"/>
    <lineage>
        <taxon>Eukaryota</taxon>
        <taxon>Metazoa</taxon>
        <taxon>Spiralia</taxon>
        <taxon>Lophotrochozoa</taxon>
        <taxon>Mollusca</taxon>
        <taxon>Gastropoda</taxon>
        <taxon>Heterobranchia</taxon>
        <taxon>Euthyneura</taxon>
        <taxon>Panpulmonata</taxon>
        <taxon>Sacoglossa</taxon>
        <taxon>Placobranchoidea</taxon>
        <taxon>Plakobranchidae</taxon>
        <taxon>Elysia</taxon>
    </lineage>
</organism>
<dbReference type="InterPro" id="IPR027417">
    <property type="entry name" value="P-loop_NTPase"/>
</dbReference>
<name>A0AAV4GCW4_9GAST</name>
<dbReference type="EMBL" id="BMAT01012015">
    <property type="protein sequence ID" value="GFR83603.1"/>
    <property type="molecule type" value="Genomic_DNA"/>
</dbReference>
<comment type="caution">
    <text evidence="1">The sequence shown here is derived from an EMBL/GenBank/DDBJ whole genome shotgun (WGS) entry which is preliminary data.</text>
</comment>
<gene>
    <name evidence="1" type="ORF">ElyMa_005979300</name>
</gene>
<sequence>MQEVQRSTWYCVVLCSTRMRHHPDIVSSLRASGQLPVTYDQGEAAARRFGSSCYLETSPQVEKDIRKLINSAIGSVLTSSGDGAQQPVCSVL</sequence>
<keyword evidence="2" id="KW-1185">Reference proteome</keyword>
<dbReference type="Gene3D" id="3.40.50.300">
    <property type="entry name" value="P-loop containing nucleotide triphosphate hydrolases"/>
    <property type="match status" value="1"/>
</dbReference>
<accession>A0AAV4GCW4</accession>
<proteinExistence type="predicted"/>
<evidence type="ECO:0000313" key="1">
    <source>
        <dbReference type="EMBL" id="GFR83603.1"/>
    </source>
</evidence>